<dbReference type="PANTHER" id="PTHR42760">
    <property type="entry name" value="SHORT-CHAIN DEHYDROGENASES/REDUCTASES FAMILY MEMBER"/>
    <property type="match status" value="1"/>
</dbReference>
<dbReference type="EMBL" id="JAWLNX010000043">
    <property type="protein sequence ID" value="MEB3372334.1"/>
    <property type="molecule type" value="Genomic_DNA"/>
</dbReference>
<dbReference type="RefSeq" id="WP_324269754.1">
    <property type="nucleotide sequence ID" value="NZ_JAWLNX010000043.1"/>
</dbReference>
<evidence type="ECO:0000313" key="4">
    <source>
        <dbReference type="Proteomes" id="UP001327093"/>
    </source>
</evidence>
<dbReference type="PROSITE" id="PS00061">
    <property type="entry name" value="ADH_SHORT"/>
    <property type="match status" value="1"/>
</dbReference>
<dbReference type="SUPFAM" id="SSF51735">
    <property type="entry name" value="NAD(P)-binding Rossmann-fold domains"/>
    <property type="match status" value="1"/>
</dbReference>
<comment type="similarity">
    <text evidence="1">Belongs to the short-chain dehydrogenases/reductases (SDR) family.</text>
</comment>
<sequence>MVVTGAASGIGRRTAQLFAAEGAALALLDRDKNALEETAAQTGGECLAVDITDEDAVADVAAQAAGALGGIDGLVNAAGIMFRGNAEDVPAKDWRHVIEVNLTGAYIVTRSCLPWLSQERNATIVNIASAAGLLPNAKGLTAYAASKAGAIGLSKSLASELAPQIRVNAICPGMVDTAMADGHRANVTNYALERLADPVEIARAICFLTSDESSYITGSALAADGGRSFH</sequence>
<evidence type="ECO:0000256" key="1">
    <source>
        <dbReference type="ARBA" id="ARBA00006484"/>
    </source>
</evidence>
<keyword evidence="4" id="KW-1185">Reference proteome</keyword>
<dbReference type="InterPro" id="IPR036291">
    <property type="entry name" value="NAD(P)-bd_dom_sf"/>
</dbReference>
<dbReference type="PRINTS" id="PR00080">
    <property type="entry name" value="SDRFAMILY"/>
</dbReference>
<evidence type="ECO:0000313" key="3">
    <source>
        <dbReference type="EMBL" id="MEB3372334.1"/>
    </source>
</evidence>
<accession>A0ABU6ALA5</accession>
<dbReference type="Gene3D" id="3.40.50.720">
    <property type="entry name" value="NAD(P)-binding Rossmann-like Domain"/>
    <property type="match status" value="1"/>
</dbReference>
<dbReference type="CDD" id="cd05233">
    <property type="entry name" value="SDR_c"/>
    <property type="match status" value="1"/>
</dbReference>
<protein>
    <submittedName>
        <fullName evidence="3">SDR family NAD(P)-dependent oxidoreductase</fullName>
    </submittedName>
</protein>
<reference evidence="3 4" key="1">
    <citation type="submission" date="2023-10" db="EMBL/GenBank/DDBJ databases">
        <title>Saccharopolyspora sp. nov., isolated from mangrove soil.</title>
        <authorList>
            <person name="Lu Y."/>
            <person name="Liu W."/>
        </authorList>
    </citation>
    <scope>NUCLEOTIDE SEQUENCE [LARGE SCALE GENOMIC DNA]</scope>
    <source>
        <strain evidence="3 4">S2-29</strain>
    </source>
</reference>
<comment type="caution">
    <text evidence="3">The sequence shown here is derived from an EMBL/GenBank/DDBJ whole genome shotgun (WGS) entry which is preliminary data.</text>
</comment>
<proteinExistence type="inferred from homology"/>
<dbReference type="SMART" id="SM00822">
    <property type="entry name" value="PKS_KR"/>
    <property type="match status" value="1"/>
</dbReference>
<gene>
    <name evidence="3" type="ORF">R4I43_33530</name>
</gene>
<dbReference type="InterPro" id="IPR002347">
    <property type="entry name" value="SDR_fam"/>
</dbReference>
<dbReference type="Pfam" id="PF13561">
    <property type="entry name" value="adh_short_C2"/>
    <property type="match status" value="1"/>
</dbReference>
<evidence type="ECO:0000259" key="2">
    <source>
        <dbReference type="SMART" id="SM00822"/>
    </source>
</evidence>
<name>A0ABU6ALA5_9PSEU</name>
<dbReference type="InterPro" id="IPR020904">
    <property type="entry name" value="Sc_DH/Rdtase_CS"/>
</dbReference>
<dbReference type="Proteomes" id="UP001327093">
    <property type="component" value="Unassembled WGS sequence"/>
</dbReference>
<feature type="domain" description="Ketoreductase" evidence="2">
    <location>
        <begin position="2"/>
        <end position="173"/>
    </location>
</feature>
<dbReference type="PRINTS" id="PR00081">
    <property type="entry name" value="GDHRDH"/>
</dbReference>
<organism evidence="3 4">
    <name type="scientific">Saccharopolyspora mangrovi</name>
    <dbReference type="NCBI Taxonomy" id="3082379"/>
    <lineage>
        <taxon>Bacteria</taxon>
        <taxon>Bacillati</taxon>
        <taxon>Actinomycetota</taxon>
        <taxon>Actinomycetes</taxon>
        <taxon>Pseudonocardiales</taxon>
        <taxon>Pseudonocardiaceae</taxon>
        <taxon>Saccharopolyspora</taxon>
    </lineage>
</organism>
<dbReference type="InterPro" id="IPR057326">
    <property type="entry name" value="KR_dom"/>
</dbReference>